<dbReference type="RefSeq" id="WP_177167869.1">
    <property type="nucleotide sequence ID" value="NZ_FNNQ01000002.1"/>
</dbReference>
<evidence type="ECO:0000313" key="1">
    <source>
        <dbReference type="EMBL" id="SDW30406.1"/>
    </source>
</evidence>
<protein>
    <submittedName>
        <fullName evidence="1">Spore coat protein H</fullName>
    </submittedName>
</protein>
<dbReference type="Proteomes" id="UP000198534">
    <property type="component" value="Unassembled WGS sequence"/>
</dbReference>
<dbReference type="EMBL" id="FNNQ01000002">
    <property type="protein sequence ID" value="SDW30406.1"/>
    <property type="molecule type" value="Genomic_DNA"/>
</dbReference>
<keyword evidence="1" id="KW-0167">Capsid protein</keyword>
<keyword evidence="2" id="KW-1185">Reference proteome</keyword>
<reference evidence="1 2" key="1">
    <citation type="submission" date="2016-10" db="EMBL/GenBank/DDBJ databases">
        <authorList>
            <person name="de Groot N.N."/>
        </authorList>
    </citation>
    <scope>NUCLEOTIDE SEQUENCE [LARGE SCALE GENOMIC DNA]</scope>
    <source>
        <strain evidence="1 2">DSM 45610</strain>
    </source>
</reference>
<sequence>MQKSTLPIYSLQIDPAVWQHMKYNIWSSHPAPALLQAGDGECIRVGCCYRGAHTRYFSKKSYYITDQDQGHELHLNAEYVDNSFIRNKLSLDFFRSIGVMSPRSRHVWLRINKHDEGLYLALESVNASFIRRRNKPSGSIHYAINDDANFSKKNSLNQLKDDLLSGYERKEGYSNDDEALRSFLAWVNGTRPSVFGTKVGNFLDVENYLRWLAGVVCTQNYDGFLHNYALYRNHQTGRFQIIPWDFDATWGRDCNGKVMKPNFVSIRGDNQLTARLLAVPAYRKRYCEIMTVILRKYFHPKVLQPVIQNFYRQLTPYVQKEPYKSRDIEEFRQEHRRILSYIYHRRTYLQRKLVKLFPSSSSRTRL</sequence>
<name>A0A1H2SFJ4_9BACL</name>
<gene>
    <name evidence="1" type="ORF">SAMN05444487_102200</name>
</gene>
<dbReference type="PANTHER" id="PTHR40050">
    <property type="entry name" value="INNER SPORE COAT PROTEIN H"/>
    <property type="match status" value="1"/>
</dbReference>
<dbReference type="Pfam" id="PF08757">
    <property type="entry name" value="CotH"/>
    <property type="match status" value="1"/>
</dbReference>
<evidence type="ECO:0000313" key="2">
    <source>
        <dbReference type="Proteomes" id="UP000198534"/>
    </source>
</evidence>
<keyword evidence="1" id="KW-0946">Virion</keyword>
<dbReference type="PANTHER" id="PTHR40050:SF1">
    <property type="entry name" value="INNER SPORE COAT PROTEIN H"/>
    <property type="match status" value="1"/>
</dbReference>
<dbReference type="InterPro" id="IPR014867">
    <property type="entry name" value="Spore_coat_CotH_CotH2/3/7"/>
</dbReference>
<dbReference type="AlphaFoldDB" id="A0A1H2SFJ4"/>
<organism evidence="1 2">
    <name type="scientific">Marininema mesophilum</name>
    <dbReference type="NCBI Taxonomy" id="1048340"/>
    <lineage>
        <taxon>Bacteria</taxon>
        <taxon>Bacillati</taxon>
        <taxon>Bacillota</taxon>
        <taxon>Bacilli</taxon>
        <taxon>Bacillales</taxon>
        <taxon>Thermoactinomycetaceae</taxon>
        <taxon>Marininema</taxon>
    </lineage>
</organism>
<dbReference type="STRING" id="1048340.SAMN05444487_102200"/>
<proteinExistence type="predicted"/>
<accession>A0A1H2SFJ4</accession>